<reference evidence="2" key="1">
    <citation type="journal article" date="2014" name="Front. Microbiol.">
        <title>High frequency of phylogenetically diverse reductive dehalogenase-homologous genes in deep subseafloor sedimentary metagenomes.</title>
        <authorList>
            <person name="Kawai M."/>
            <person name="Futagami T."/>
            <person name="Toyoda A."/>
            <person name="Takaki Y."/>
            <person name="Nishi S."/>
            <person name="Hori S."/>
            <person name="Arai W."/>
            <person name="Tsubouchi T."/>
            <person name="Morono Y."/>
            <person name="Uchiyama I."/>
            <person name="Ito T."/>
            <person name="Fujiyama A."/>
            <person name="Inagaki F."/>
            <person name="Takami H."/>
        </authorList>
    </citation>
    <scope>NUCLEOTIDE SEQUENCE</scope>
    <source>
        <strain evidence="2">Expedition CK06-06</strain>
    </source>
</reference>
<dbReference type="Pfam" id="PF01370">
    <property type="entry name" value="Epimerase"/>
    <property type="match status" value="1"/>
</dbReference>
<dbReference type="EMBL" id="BART01012739">
    <property type="protein sequence ID" value="GAG84750.1"/>
    <property type="molecule type" value="Genomic_DNA"/>
</dbReference>
<dbReference type="PANTHER" id="PTHR43245">
    <property type="entry name" value="BIFUNCTIONAL POLYMYXIN RESISTANCE PROTEIN ARNA"/>
    <property type="match status" value="1"/>
</dbReference>
<comment type="caution">
    <text evidence="2">The sequence shown here is derived from an EMBL/GenBank/DDBJ whole genome shotgun (WGS) entry which is preliminary data.</text>
</comment>
<dbReference type="AlphaFoldDB" id="X1APQ7"/>
<dbReference type="CDD" id="cd08946">
    <property type="entry name" value="SDR_e"/>
    <property type="match status" value="1"/>
</dbReference>
<dbReference type="InterPro" id="IPR050177">
    <property type="entry name" value="Lipid_A_modif_metabolic_enz"/>
</dbReference>
<sequence length="264" mass="29835">YIGTILNHDLLNEGYKVIGMDTDFYRDKKLIKTKIPKDVLQLKKDIRNVSIEDFHNVDAIIHLAALSNDPLGKINPDITNEINFLSSLRLAEMAKKANVSRFLFSSSCSIYGQMEKKKLNEDAPMNPLSAYAHSKVNLEKALSNLADDKFSPVYLRNGTAYGISSNMRFDLVVNNLTGWGYTTKEIKILSDGRAWRPIVHIRDISNAFIAALKAPKEVIHNEAFNVGVNSENYQVKAMAEEIHTQMKDCEVKILGENNPDQRDY</sequence>
<dbReference type="InterPro" id="IPR036291">
    <property type="entry name" value="NAD(P)-bd_dom_sf"/>
</dbReference>
<gene>
    <name evidence="2" type="ORF">S01H4_26422</name>
</gene>
<organism evidence="2">
    <name type="scientific">marine sediment metagenome</name>
    <dbReference type="NCBI Taxonomy" id="412755"/>
    <lineage>
        <taxon>unclassified sequences</taxon>
        <taxon>metagenomes</taxon>
        <taxon>ecological metagenomes</taxon>
    </lineage>
</organism>
<evidence type="ECO:0000313" key="2">
    <source>
        <dbReference type="EMBL" id="GAG84750.1"/>
    </source>
</evidence>
<dbReference type="PANTHER" id="PTHR43245:SF23">
    <property type="entry name" value="NAD(P)-BINDING DOMAIN-CONTAINING PROTEIN"/>
    <property type="match status" value="1"/>
</dbReference>
<proteinExistence type="predicted"/>
<dbReference type="SUPFAM" id="SSF51735">
    <property type="entry name" value="NAD(P)-binding Rossmann-fold domains"/>
    <property type="match status" value="1"/>
</dbReference>
<accession>X1APQ7</accession>
<dbReference type="Gene3D" id="3.40.50.720">
    <property type="entry name" value="NAD(P)-binding Rossmann-like Domain"/>
    <property type="match status" value="1"/>
</dbReference>
<feature type="non-terminal residue" evidence="2">
    <location>
        <position position="264"/>
    </location>
</feature>
<name>X1APQ7_9ZZZZ</name>
<protein>
    <recommendedName>
        <fullName evidence="1">NAD-dependent epimerase/dehydratase domain-containing protein</fullName>
    </recommendedName>
</protein>
<feature type="domain" description="NAD-dependent epimerase/dehydratase" evidence="1">
    <location>
        <begin position="1"/>
        <end position="227"/>
    </location>
</feature>
<feature type="non-terminal residue" evidence="2">
    <location>
        <position position="1"/>
    </location>
</feature>
<evidence type="ECO:0000259" key="1">
    <source>
        <dbReference type="Pfam" id="PF01370"/>
    </source>
</evidence>
<dbReference type="InterPro" id="IPR001509">
    <property type="entry name" value="Epimerase_deHydtase"/>
</dbReference>